<keyword evidence="7" id="KW-0472">Membrane</keyword>
<dbReference type="Pfam" id="PF12838">
    <property type="entry name" value="Fer4_7"/>
    <property type="match status" value="1"/>
</dbReference>
<proteinExistence type="inferred from homology"/>
<feature type="region of interest" description="Disordered" evidence="8">
    <location>
        <begin position="170"/>
        <end position="221"/>
    </location>
</feature>
<comment type="subunit">
    <text evidence="7">NDH-1 is composed of 14 different subunits. Subunits NuoA, H, J, K, L, M, N constitute the membrane sector of the complex.</text>
</comment>
<comment type="function">
    <text evidence="7">NDH-1 shuttles electrons from NADH, via FMN and iron-sulfur (Fe-S) centers, to quinones in the respiratory chain. The immediate electron acceptor for the enzyme in this species is believed to be ubiquinone. Couples the redox reaction to proton translocation (for every two electrons transferred, four hydrogen ions are translocated across the cytoplasmic membrane), and thus conserves the redox energy in a proton gradient.</text>
</comment>
<evidence type="ECO:0000259" key="9">
    <source>
        <dbReference type="PROSITE" id="PS51379"/>
    </source>
</evidence>
<evidence type="ECO:0000256" key="2">
    <source>
        <dbReference type="ARBA" id="ARBA00022485"/>
    </source>
</evidence>
<feature type="binding site" evidence="7">
    <location>
        <position position="73"/>
    </location>
    <ligand>
        <name>[4Fe-4S] cluster</name>
        <dbReference type="ChEBI" id="CHEBI:49883"/>
        <label>1</label>
    </ligand>
</feature>
<comment type="similarity">
    <text evidence="1 7">Belongs to the complex I 23 kDa subunit family.</text>
</comment>
<dbReference type="EMBL" id="CP141615">
    <property type="protein sequence ID" value="WRP18197.1"/>
    <property type="molecule type" value="Genomic_DNA"/>
</dbReference>
<dbReference type="InterPro" id="IPR010226">
    <property type="entry name" value="NADH_quinone_OxRdtase_chainI"/>
</dbReference>
<evidence type="ECO:0000256" key="4">
    <source>
        <dbReference type="ARBA" id="ARBA00022967"/>
    </source>
</evidence>
<keyword evidence="7" id="KW-0830">Ubiquinone</keyword>
<dbReference type="InterPro" id="IPR017896">
    <property type="entry name" value="4Fe4S_Fe-S-bd"/>
</dbReference>
<evidence type="ECO:0000256" key="8">
    <source>
        <dbReference type="SAM" id="MobiDB-lite"/>
    </source>
</evidence>
<keyword evidence="10" id="KW-0560">Oxidoreductase</keyword>
<dbReference type="NCBIfam" id="NF004537">
    <property type="entry name" value="PRK05888.1-3"/>
    <property type="match status" value="1"/>
</dbReference>
<dbReference type="InterPro" id="IPR017900">
    <property type="entry name" value="4Fe4S_Fe_S_CS"/>
</dbReference>
<reference evidence="10 11" key="1">
    <citation type="journal article" date="2024" name="Front. Microbiol.">
        <title>Novel thermophilic genera Geochorda gen. nov. and Carboxydochorda gen. nov. from the deep terrestrial subsurface reveal the ecophysiological diversity in the class Limnochordia.</title>
        <authorList>
            <person name="Karnachuk O.V."/>
            <person name="Lukina A.P."/>
            <person name="Avakyan M.R."/>
            <person name="Kadnikov V.V."/>
            <person name="Begmatov S."/>
            <person name="Beletsky A.V."/>
            <person name="Vlasova K.G."/>
            <person name="Novikov A.A."/>
            <person name="Shcherbakova V.A."/>
            <person name="Mardanov A.V."/>
            <person name="Ravin N.V."/>
        </authorList>
    </citation>
    <scope>NUCLEOTIDE SEQUENCE [LARGE SCALE GENOMIC DNA]</scope>
    <source>
        <strain evidence="10 11">L945</strain>
    </source>
</reference>
<dbReference type="SUPFAM" id="SSF54862">
    <property type="entry name" value="4Fe-4S ferredoxins"/>
    <property type="match status" value="1"/>
</dbReference>
<organism evidence="10 11">
    <name type="scientific">Carboxydichorda subterranea</name>
    <dbReference type="NCBI Taxonomy" id="3109565"/>
    <lineage>
        <taxon>Bacteria</taxon>
        <taxon>Bacillati</taxon>
        <taxon>Bacillota</taxon>
        <taxon>Limnochordia</taxon>
        <taxon>Limnochordales</taxon>
        <taxon>Geochordaceae</taxon>
        <taxon>Carboxydichorda</taxon>
    </lineage>
</organism>
<dbReference type="HAMAP" id="MF_01351">
    <property type="entry name" value="NDH1_NuoI"/>
    <property type="match status" value="1"/>
</dbReference>
<feature type="binding site" evidence="7">
    <location>
        <position position="115"/>
    </location>
    <ligand>
        <name>[4Fe-4S] cluster</name>
        <dbReference type="ChEBI" id="CHEBI:49883"/>
        <label>2</label>
    </ligand>
</feature>
<comment type="catalytic activity">
    <reaction evidence="7">
        <text>a quinone + NADH + 5 H(+)(in) = a quinol + NAD(+) + 4 H(+)(out)</text>
        <dbReference type="Rhea" id="RHEA:57888"/>
        <dbReference type="ChEBI" id="CHEBI:15378"/>
        <dbReference type="ChEBI" id="CHEBI:24646"/>
        <dbReference type="ChEBI" id="CHEBI:57540"/>
        <dbReference type="ChEBI" id="CHEBI:57945"/>
        <dbReference type="ChEBI" id="CHEBI:132124"/>
    </reaction>
</comment>
<evidence type="ECO:0000256" key="1">
    <source>
        <dbReference type="ARBA" id="ARBA00010277"/>
    </source>
</evidence>
<feature type="binding site" evidence="7">
    <location>
        <position position="80"/>
    </location>
    <ligand>
        <name>[4Fe-4S] cluster</name>
        <dbReference type="ChEBI" id="CHEBI:49883"/>
        <label>2</label>
    </ligand>
</feature>
<evidence type="ECO:0000256" key="3">
    <source>
        <dbReference type="ARBA" id="ARBA00022723"/>
    </source>
</evidence>
<dbReference type="EC" id="7.1.1.-" evidence="7"/>
<dbReference type="RefSeq" id="WP_324717468.1">
    <property type="nucleotide sequence ID" value="NZ_CP141615.1"/>
</dbReference>
<dbReference type="PANTHER" id="PTHR10849">
    <property type="entry name" value="NADH DEHYDROGENASE UBIQUINONE IRON-SULFUR PROTEIN 8, MITOCHONDRIAL"/>
    <property type="match status" value="1"/>
</dbReference>
<dbReference type="Proteomes" id="UP001332192">
    <property type="component" value="Chromosome"/>
</dbReference>
<feature type="binding site" evidence="7">
    <location>
        <position position="118"/>
    </location>
    <ligand>
        <name>[4Fe-4S] cluster</name>
        <dbReference type="ChEBI" id="CHEBI:49883"/>
        <label>2</label>
    </ligand>
</feature>
<evidence type="ECO:0000313" key="11">
    <source>
        <dbReference type="Proteomes" id="UP001332192"/>
    </source>
</evidence>
<keyword evidence="3 7" id="KW-0479">Metal-binding</keyword>
<feature type="binding site" evidence="7">
    <location>
        <position position="121"/>
    </location>
    <ligand>
        <name>[4Fe-4S] cluster</name>
        <dbReference type="ChEBI" id="CHEBI:49883"/>
        <label>2</label>
    </ligand>
</feature>
<sequence>MAAPVERVPPEAGARAWKVARGLAKGFGTTLRILWQRKHTIQYPDRRRERSARFRGRHELRRYANGQEMCVGCELCQVACPANAITVYAAENDPRHPHSPGERYAFAYEIDMLRCIYCGLCEEACPTGALHLTQEYEMAAFSRDALVYGRRILVDREATEFTVPEVVYPPFEGRRPPEAPEAGRERAGVTAPAGEQEAQRALSRRQDAGSCVPEERRAVAS</sequence>
<protein>
    <recommendedName>
        <fullName evidence="7">NADH-quinone oxidoreductase subunit I</fullName>
        <ecNumber evidence="7">7.1.1.-</ecNumber>
    </recommendedName>
    <alternativeName>
        <fullName evidence="7">NADH dehydrogenase I subunit I</fullName>
    </alternativeName>
    <alternativeName>
        <fullName evidence="7">NDH-1 subunit I</fullName>
    </alternativeName>
</protein>
<feature type="binding site" evidence="7">
    <location>
        <position position="70"/>
    </location>
    <ligand>
        <name>[4Fe-4S] cluster</name>
        <dbReference type="ChEBI" id="CHEBI:49883"/>
        <label>1</label>
    </ligand>
</feature>
<feature type="domain" description="4Fe-4S ferredoxin-type" evidence="9">
    <location>
        <begin position="106"/>
        <end position="135"/>
    </location>
</feature>
<keyword evidence="5 7" id="KW-0408">Iron</keyword>
<dbReference type="Gene3D" id="3.30.70.3270">
    <property type="match status" value="1"/>
</dbReference>
<feature type="binding site" evidence="7">
    <location>
        <position position="76"/>
    </location>
    <ligand>
        <name>[4Fe-4S] cluster</name>
        <dbReference type="ChEBI" id="CHEBI:49883"/>
        <label>1</label>
    </ligand>
</feature>
<dbReference type="PROSITE" id="PS00198">
    <property type="entry name" value="4FE4S_FER_1"/>
    <property type="match status" value="1"/>
</dbReference>
<keyword evidence="7" id="KW-0520">NAD</keyword>
<comment type="cofactor">
    <cofactor evidence="7">
        <name>[4Fe-4S] cluster</name>
        <dbReference type="ChEBI" id="CHEBI:49883"/>
    </cofactor>
    <text evidence="7">Binds 2 [4Fe-4S] clusters per subunit.</text>
</comment>
<dbReference type="GO" id="GO:0050136">
    <property type="term" value="F:NADH dehydrogenase (quinone) (non-electrogenic) activity"/>
    <property type="evidence" value="ECO:0007669"/>
    <property type="project" value="UniProtKB-EC"/>
</dbReference>
<evidence type="ECO:0000256" key="6">
    <source>
        <dbReference type="ARBA" id="ARBA00023014"/>
    </source>
</evidence>
<name>A0ABZ1BZJ8_9FIRM</name>
<dbReference type="NCBIfam" id="TIGR01971">
    <property type="entry name" value="NuoI"/>
    <property type="match status" value="1"/>
</dbReference>
<dbReference type="PANTHER" id="PTHR10849:SF20">
    <property type="entry name" value="NADH DEHYDROGENASE [UBIQUINONE] IRON-SULFUR PROTEIN 8, MITOCHONDRIAL"/>
    <property type="match status" value="1"/>
</dbReference>
<dbReference type="PROSITE" id="PS51379">
    <property type="entry name" value="4FE4S_FER_2"/>
    <property type="match status" value="2"/>
</dbReference>
<keyword evidence="6 7" id="KW-0411">Iron-sulfur</keyword>
<evidence type="ECO:0000313" key="10">
    <source>
        <dbReference type="EMBL" id="WRP18197.1"/>
    </source>
</evidence>
<comment type="subcellular location">
    <subcellularLocation>
        <location evidence="7">Cell membrane</location>
        <topology evidence="7">Peripheral membrane protein</topology>
    </subcellularLocation>
</comment>
<gene>
    <name evidence="7 10" type="primary">nuoI</name>
    <name evidence="10" type="ORF">U7230_04105</name>
</gene>
<evidence type="ECO:0000256" key="5">
    <source>
        <dbReference type="ARBA" id="ARBA00023004"/>
    </source>
</evidence>
<feature type="binding site" evidence="7">
    <location>
        <position position="125"/>
    </location>
    <ligand>
        <name>[4Fe-4S] cluster</name>
        <dbReference type="ChEBI" id="CHEBI:49883"/>
        <label>1</label>
    </ligand>
</feature>
<keyword evidence="2 7" id="KW-0004">4Fe-4S</keyword>
<feature type="compositionally biased region" description="Basic and acidic residues" evidence="8">
    <location>
        <begin position="172"/>
        <end position="187"/>
    </location>
</feature>
<keyword evidence="7" id="KW-0874">Quinone</keyword>
<keyword evidence="4 7" id="KW-1278">Translocase</keyword>
<evidence type="ECO:0000256" key="7">
    <source>
        <dbReference type="HAMAP-Rule" id="MF_01351"/>
    </source>
</evidence>
<keyword evidence="11" id="KW-1185">Reference proteome</keyword>
<feature type="domain" description="4Fe-4S ferredoxin-type" evidence="9">
    <location>
        <begin position="60"/>
        <end position="90"/>
    </location>
</feature>
<accession>A0ABZ1BZJ8</accession>
<keyword evidence="7" id="KW-1003">Cell membrane</keyword>